<feature type="transmembrane region" description="Helical" evidence="1">
    <location>
        <begin position="7"/>
        <end position="25"/>
    </location>
</feature>
<dbReference type="InterPro" id="IPR005530">
    <property type="entry name" value="SPW"/>
</dbReference>
<keyword evidence="1" id="KW-1133">Transmembrane helix</keyword>
<sequence length="117" mass="12641">MKPWTRWQDWVALVVGVYALLSPIWTETNTGAMWALIILGAVLALVSLWSLAQPGMVAAEWAHALVGLVLFLSPWLFGYADMTGAAWTSWIAGAIALITGLLAVPQSNSAHRAAMQH</sequence>
<name>A0A132NII3_9ACTN</name>
<reference evidence="5" key="2">
    <citation type="submission" date="2015-02" db="EMBL/GenBank/DDBJ databases">
        <title>Physiological reanalysis, assessment of diazotrophy, and genome sequences of multiple isolates of Streptomyces thermoautotrophicus.</title>
        <authorList>
            <person name="MacKellar D.C."/>
            <person name="Lieber L."/>
            <person name="Norman J."/>
            <person name="Bolger A."/>
            <person name="Tobin C."/>
            <person name="Murray J.W."/>
            <person name="Friesen M."/>
            <person name="Prell J."/>
        </authorList>
    </citation>
    <scope>NUCLEOTIDE SEQUENCE [LARGE SCALE GENOMIC DNA]</scope>
    <source>
        <strain evidence="5">UBT1</strain>
    </source>
</reference>
<evidence type="ECO:0000313" key="6">
    <source>
        <dbReference type="Proteomes" id="UP000070659"/>
    </source>
</evidence>
<dbReference type="Proteomes" id="UP000070659">
    <property type="component" value="Unassembled WGS sequence"/>
</dbReference>
<dbReference type="PATRIC" id="fig|1469144.8.peg.2192"/>
<reference evidence="4 6" key="1">
    <citation type="submission" date="2015-02" db="EMBL/GenBank/DDBJ databases">
        <title>Physiological reanalysis, assessment of diazotrophy, and genome sequences of multiple isolates of Streptomyces thermoautotrophicus.</title>
        <authorList>
            <person name="MacKellar D.C."/>
            <person name="Lieber L."/>
            <person name="Norman J."/>
            <person name="Bolger A."/>
            <person name="Tobin C."/>
            <person name="Murray J.W."/>
            <person name="Prell J."/>
        </authorList>
    </citation>
    <scope>NUCLEOTIDE SEQUENCE [LARGE SCALE GENOMIC DNA]</scope>
    <source>
        <strain evidence="4 6">UBT1</strain>
    </source>
</reference>
<keyword evidence="1" id="KW-0472">Membrane</keyword>
<dbReference type="RefSeq" id="WP_066888215.1">
    <property type="nucleotide sequence ID" value="NZ_CP171739.1"/>
</dbReference>
<evidence type="ECO:0000256" key="1">
    <source>
        <dbReference type="SAM" id="Phobius"/>
    </source>
</evidence>
<feature type="transmembrane region" description="Helical" evidence="1">
    <location>
        <begin position="86"/>
        <end position="104"/>
    </location>
</feature>
<protein>
    <recommendedName>
        <fullName evidence="2">SPW repeat-containing integral membrane domain-containing protein</fullName>
    </recommendedName>
</protein>
<accession>A0A132NII3</accession>
<evidence type="ECO:0000313" key="5">
    <source>
        <dbReference type="Proteomes" id="UP000070598"/>
    </source>
</evidence>
<proteinExistence type="predicted"/>
<dbReference type="Pfam" id="PF03779">
    <property type="entry name" value="SPW"/>
    <property type="match status" value="1"/>
</dbReference>
<feature type="transmembrane region" description="Helical" evidence="1">
    <location>
        <begin position="61"/>
        <end position="80"/>
    </location>
</feature>
<feature type="domain" description="SPW repeat-containing integral membrane" evidence="2">
    <location>
        <begin position="7"/>
        <end position="101"/>
    </location>
</feature>
<dbReference type="Proteomes" id="UP000070598">
    <property type="component" value="Unassembled WGS sequence"/>
</dbReference>
<dbReference type="AlphaFoldDB" id="A0A132NII3"/>
<comment type="caution">
    <text evidence="4">The sequence shown here is derived from an EMBL/GenBank/DDBJ whole genome shotgun (WGS) entry which is preliminary data.</text>
</comment>
<dbReference type="EMBL" id="JYIJ01000018">
    <property type="protein sequence ID" value="KWX00302.1"/>
    <property type="molecule type" value="Genomic_DNA"/>
</dbReference>
<dbReference type="EMBL" id="JYIK01000794">
    <property type="protein sequence ID" value="KWX09512.1"/>
    <property type="molecule type" value="Genomic_DNA"/>
</dbReference>
<dbReference type="OrthoDB" id="32521at2"/>
<gene>
    <name evidence="3" type="ORF">TH66_15820</name>
    <name evidence="4" type="ORF">TR74_09125</name>
</gene>
<evidence type="ECO:0000313" key="4">
    <source>
        <dbReference type="EMBL" id="KWX09512.1"/>
    </source>
</evidence>
<feature type="transmembrane region" description="Helical" evidence="1">
    <location>
        <begin position="31"/>
        <end position="49"/>
    </location>
</feature>
<evidence type="ECO:0000313" key="3">
    <source>
        <dbReference type="EMBL" id="KWX00302.1"/>
    </source>
</evidence>
<organism evidence="4 5">
    <name type="scientific">Carbonactinospora thermoautotrophica</name>
    <dbReference type="NCBI Taxonomy" id="1469144"/>
    <lineage>
        <taxon>Bacteria</taxon>
        <taxon>Bacillati</taxon>
        <taxon>Actinomycetota</taxon>
        <taxon>Actinomycetes</taxon>
        <taxon>Kitasatosporales</taxon>
        <taxon>Carbonactinosporaceae</taxon>
        <taxon>Carbonactinospora</taxon>
    </lineage>
</organism>
<keyword evidence="1" id="KW-0812">Transmembrane</keyword>
<evidence type="ECO:0000259" key="2">
    <source>
        <dbReference type="Pfam" id="PF03779"/>
    </source>
</evidence>